<feature type="non-terminal residue" evidence="3">
    <location>
        <position position="1"/>
    </location>
</feature>
<feature type="region of interest" description="Disordered" evidence="1">
    <location>
        <begin position="127"/>
        <end position="177"/>
    </location>
</feature>
<evidence type="ECO:0000313" key="3">
    <source>
        <dbReference type="EMBL" id="JAN95830.1"/>
    </source>
</evidence>
<dbReference type="Pfam" id="PF18701">
    <property type="entry name" value="DUF5641"/>
    <property type="match status" value="1"/>
</dbReference>
<dbReference type="EMBL" id="GDUN01000089">
    <property type="protein sequence ID" value="JAN95830.1"/>
    <property type="molecule type" value="mRNA"/>
</dbReference>
<dbReference type="InterPro" id="IPR040676">
    <property type="entry name" value="DUF5641"/>
</dbReference>
<evidence type="ECO:0000259" key="2">
    <source>
        <dbReference type="Pfam" id="PF18701"/>
    </source>
</evidence>
<proteinExistence type="evidence at transcript level"/>
<reference evidence="3" key="1">
    <citation type="journal article" date="2016" name="PLoS ONE">
        <title>A Deep Insight into the Sialome of Male and Female Aedes aegypti Mosquitoes.</title>
        <authorList>
            <person name="Ribeiro J.M."/>
            <person name="Martin-Martin I."/>
            <person name="Arca B."/>
            <person name="Calvo E."/>
        </authorList>
    </citation>
    <scope>NUCLEOTIDE SEQUENCE</scope>
    <source>
        <strain evidence="3">Liverpool</strain>
        <tissue evidence="3">Salivary glands</tissue>
    </source>
</reference>
<evidence type="ECO:0000256" key="1">
    <source>
        <dbReference type="SAM" id="MobiDB-lite"/>
    </source>
</evidence>
<protein>
    <submittedName>
        <fullName evidence="3">Putative bel12 ag transposon polyprotein</fullName>
    </submittedName>
</protein>
<dbReference type="AlphaFoldDB" id="A0A0P6J1B8"/>
<feature type="compositionally biased region" description="Basic and acidic residues" evidence="1">
    <location>
        <begin position="127"/>
        <end position="152"/>
    </location>
</feature>
<sequence>IFKKMREDFWKSWSKDYLCSLQQRPKNVKKMANLRPGMVVLLEDKTLPPLVWKLGRISQVYPGADGLVRAIDVFSNGSTYRRAINKVAVLPIEDNESPSSIANTVETAYQPGGVCSVRNVRENEKLRNNSPTEHDLHHQYETHPVHQTERGTHSMSTSDMAHPTYTAVPVSSCSNSE</sequence>
<dbReference type="PANTHER" id="PTHR47331:SF5">
    <property type="entry name" value="RIBONUCLEASE H"/>
    <property type="match status" value="1"/>
</dbReference>
<name>A0A0P6J1B8_AEDAE</name>
<organism evidence="3">
    <name type="scientific">Aedes aegypti</name>
    <name type="common">Yellowfever mosquito</name>
    <name type="synonym">Culex aegypti</name>
    <dbReference type="NCBI Taxonomy" id="7159"/>
    <lineage>
        <taxon>Eukaryota</taxon>
        <taxon>Metazoa</taxon>
        <taxon>Ecdysozoa</taxon>
        <taxon>Arthropoda</taxon>
        <taxon>Hexapoda</taxon>
        <taxon>Insecta</taxon>
        <taxon>Pterygota</taxon>
        <taxon>Neoptera</taxon>
        <taxon>Endopterygota</taxon>
        <taxon>Diptera</taxon>
        <taxon>Nematocera</taxon>
        <taxon>Culicoidea</taxon>
        <taxon>Culicidae</taxon>
        <taxon>Culicinae</taxon>
        <taxon>Aedini</taxon>
        <taxon>Aedes</taxon>
        <taxon>Stegomyia</taxon>
    </lineage>
</organism>
<dbReference type="PANTHER" id="PTHR47331">
    <property type="entry name" value="PHD-TYPE DOMAIN-CONTAINING PROTEIN"/>
    <property type="match status" value="1"/>
</dbReference>
<accession>A0A0P6J1B8</accession>
<feature type="domain" description="DUF5641" evidence="2">
    <location>
        <begin position="3"/>
        <end position="90"/>
    </location>
</feature>